<dbReference type="SMART" id="SM00020">
    <property type="entry name" value="Tryp_SPc"/>
    <property type="match status" value="1"/>
</dbReference>
<evidence type="ECO:0000256" key="1">
    <source>
        <dbReference type="ARBA" id="ARBA00022670"/>
    </source>
</evidence>
<proteinExistence type="predicted"/>
<dbReference type="GO" id="GO:0006508">
    <property type="term" value="P:proteolysis"/>
    <property type="evidence" value="ECO:0007669"/>
    <property type="project" value="UniProtKB-KW"/>
</dbReference>
<dbReference type="PRINTS" id="PR00722">
    <property type="entry name" value="CHYMOTRYPSIN"/>
</dbReference>
<name>A0AAV2QCZ2_MEGNR</name>
<dbReference type="InterPro" id="IPR050127">
    <property type="entry name" value="Serine_Proteases_S1"/>
</dbReference>
<keyword evidence="1" id="KW-0645">Protease</keyword>
<evidence type="ECO:0000313" key="8">
    <source>
        <dbReference type="Proteomes" id="UP001497623"/>
    </source>
</evidence>
<dbReference type="SUPFAM" id="SSF50494">
    <property type="entry name" value="Trypsin-like serine proteases"/>
    <property type="match status" value="1"/>
</dbReference>
<feature type="signal peptide" evidence="5">
    <location>
        <begin position="1"/>
        <end position="16"/>
    </location>
</feature>
<evidence type="ECO:0000256" key="5">
    <source>
        <dbReference type="SAM" id="SignalP"/>
    </source>
</evidence>
<accession>A0AAV2QCZ2</accession>
<feature type="chain" id="PRO_5043999412" description="Peptidase S1 domain-containing protein" evidence="5">
    <location>
        <begin position="17"/>
        <end position="289"/>
    </location>
</feature>
<keyword evidence="3" id="KW-0720">Serine protease</keyword>
<protein>
    <recommendedName>
        <fullName evidence="6">Peptidase S1 domain-containing protein</fullName>
    </recommendedName>
</protein>
<sequence>MLIVAVAAALAAVTEAIRLPPVGSLSRSPPGSSSYEAGGGVATEGQFPWQVSIQATNCEMGVHVCGGTLISTEWVLTAGHCLDHENATWIWVVTGKLDLDVDEGTEQYLLADYTIQHPNYKFSTTPYPNDVGLIHLSTPARINTFTQPAKLPLLANENFEGPGVEYGWGAREEGVSGSQVMRYAEVPLRDALDCTAAYGFSDPNIICGGADEVGFCTGDNGGGLKLWSIQERQFVVGAILSWRSGCAVKGKPGVYTEITPYMNWIRETMAKRYTPLKHDCVNIVIPDPE</sequence>
<dbReference type="Proteomes" id="UP001497623">
    <property type="component" value="Unassembled WGS sequence"/>
</dbReference>
<gene>
    <name evidence="7" type="ORF">MNOR_LOCUS10338</name>
</gene>
<evidence type="ECO:0000256" key="4">
    <source>
        <dbReference type="ARBA" id="ARBA00023157"/>
    </source>
</evidence>
<dbReference type="EMBL" id="CAXKWB010005183">
    <property type="protein sequence ID" value="CAL4077152.1"/>
    <property type="molecule type" value="Genomic_DNA"/>
</dbReference>
<evidence type="ECO:0000256" key="2">
    <source>
        <dbReference type="ARBA" id="ARBA00022801"/>
    </source>
</evidence>
<dbReference type="InterPro" id="IPR043504">
    <property type="entry name" value="Peptidase_S1_PA_chymotrypsin"/>
</dbReference>
<dbReference type="GO" id="GO:0005615">
    <property type="term" value="C:extracellular space"/>
    <property type="evidence" value="ECO:0007669"/>
    <property type="project" value="TreeGrafter"/>
</dbReference>
<keyword evidence="8" id="KW-1185">Reference proteome</keyword>
<keyword evidence="4" id="KW-1015">Disulfide bond</keyword>
<dbReference type="GO" id="GO:0004252">
    <property type="term" value="F:serine-type endopeptidase activity"/>
    <property type="evidence" value="ECO:0007669"/>
    <property type="project" value="InterPro"/>
</dbReference>
<keyword evidence="2" id="KW-0378">Hydrolase</keyword>
<evidence type="ECO:0000256" key="3">
    <source>
        <dbReference type="ARBA" id="ARBA00022825"/>
    </source>
</evidence>
<keyword evidence="5" id="KW-0732">Signal</keyword>
<dbReference type="PANTHER" id="PTHR24264">
    <property type="entry name" value="TRYPSIN-RELATED"/>
    <property type="match status" value="1"/>
</dbReference>
<dbReference type="InterPro" id="IPR009003">
    <property type="entry name" value="Peptidase_S1_PA"/>
</dbReference>
<dbReference type="PANTHER" id="PTHR24264:SF54">
    <property type="entry name" value="PEPTIDASE S1 DOMAIN-CONTAINING PROTEIN"/>
    <property type="match status" value="1"/>
</dbReference>
<dbReference type="Gene3D" id="2.40.10.10">
    <property type="entry name" value="Trypsin-like serine proteases"/>
    <property type="match status" value="2"/>
</dbReference>
<dbReference type="CDD" id="cd00190">
    <property type="entry name" value="Tryp_SPc"/>
    <property type="match status" value="1"/>
</dbReference>
<reference evidence="7 8" key="1">
    <citation type="submission" date="2024-05" db="EMBL/GenBank/DDBJ databases">
        <authorList>
            <person name="Wallberg A."/>
        </authorList>
    </citation>
    <scope>NUCLEOTIDE SEQUENCE [LARGE SCALE GENOMIC DNA]</scope>
</reference>
<dbReference type="AlphaFoldDB" id="A0AAV2QCZ2"/>
<feature type="non-terminal residue" evidence="7">
    <location>
        <position position="289"/>
    </location>
</feature>
<dbReference type="PROSITE" id="PS50240">
    <property type="entry name" value="TRYPSIN_DOM"/>
    <property type="match status" value="1"/>
</dbReference>
<evidence type="ECO:0000313" key="7">
    <source>
        <dbReference type="EMBL" id="CAL4077152.1"/>
    </source>
</evidence>
<dbReference type="Pfam" id="PF00089">
    <property type="entry name" value="Trypsin"/>
    <property type="match status" value="1"/>
</dbReference>
<feature type="domain" description="Peptidase S1" evidence="6">
    <location>
        <begin position="36"/>
        <end position="270"/>
    </location>
</feature>
<dbReference type="InterPro" id="IPR001254">
    <property type="entry name" value="Trypsin_dom"/>
</dbReference>
<dbReference type="FunFam" id="2.40.10.10:FF:000004">
    <property type="entry name" value="Tryptase gamma 1"/>
    <property type="match status" value="1"/>
</dbReference>
<dbReference type="PROSITE" id="PS00134">
    <property type="entry name" value="TRYPSIN_HIS"/>
    <property type="match status" value="1"/>
</dbReference>
<dbReference type="InterPro" id="IPR001314">
    <property type="entry name" value="Peptidase_S1A"/>
</dbReference>
<evidence type="ECO:0000259" key="6">
    <source>
        <dbReference type="PROSITE" id="PS50240"/>
    </source>
</evidence>
<organism evidence="7 8">
    <name type="scientific">Meganyctiphanes norvegica</name>
    <name type="common">Northern krill</name>
    <name type="synonym">Thysanopoda norvegica</name>
    <dbReference type="NCBI Taxonomy" id="48144"/>
    <lineage>
        <taxon>Eukaryota</taxon>
        <taxon>Metazoa</taxon>
        <taxon>Ecdysozoa</taxon>
        <taxon>Arthropoda</taxon>
        <taxon>Crustacea</taxon>
        <taxon>Multicrustacea</taxon>
        <taxon>Malacostraca</taxon>
        <taxon>Eumalacostraca</taxon>
        <taxon>Eucarida</taxon>
        <taxon>Euphausiacea</taxon>
        <taxon>Euphausiidae</taxon>
        <taxon>Meganyctiphanes</taxon>
    </lineage>
</organism>
<dbReference type="InterPro" id="IPR018114">
    <property type="entry name" value="TRYPSIN_HIS"/>
</dbReference>
<comment type="caution">
    <text evidence="7">The sequence shown here is derived from an EMBL/GenBank/DDBJ whole genome shotgun (WGS) entry which is preliminary data.</text>
</comment>